<organism evidence="2 3">
    <name type="scientific">Marasmiellus scandens</name>
    <dbReference type="NCBI Taxonomy" id="2682957"/>
    <lineage>
        <taxon>Eukaryota</taxon>
        <taxon>Fungi</taxon>
        <taxon>Dikarya</taxon>
        <taxon>Basidiomycota</taxon>
        <taxon>Agaricomycotina</taxon>
        <taxon>Agaricomycetes</taxon>
        <taxon>Agaricomycetidae</taxon>
        <taxon>Agaricales</taxon>
        <taxon>Marasmiineae</taxon>
        <taxon>Omphalotaceae</taxon>
        <taxon>Marasmiellus</taxon>
    </lineage>
</organism>
<comment type="caution">
    <text evidence="2">The sequence shown here is derived from an EMBL/GenBank/DDBJ whole genome shotgun (WGS) entry which is preliminary data.</text>
</comment>
<dbReference type="Proteomes" id="UP001498398">
    <property type="component" value="Unassembled WGS sequence"/>
</dbReference>
<gene>
    <name evidence="2" type="ORF">VKT23_003994</name>
</gene>
<evidence type="ECO:0000313" key="2">
    <source>
        <dbReference type="EMBL" id="KAK7466930.1"/>
    </source>
</evidence>
<evidence type="ECO:0008006" key="4">
    <source>
        <dbReference type="Google" id="ProtNLM"/>
    </source>
</evidence>
<keyword evidence="1" id="KW-0472">Membrane</keyword>
<protein>
    <recommendedName>
        <fullName evidence="4">Transmembrane protein</fullName>
    </recommendedName>
</protein>
<feature type="transmembrane region" description="Helical" evidence="1">
    <location>
        <begin position="94"/>
        <end position="118"/>
    </location>
</feature>
<name>A0ABR1JTD4_9AGAR</name>
<evidence type="ECO:0000256" key="1">
    <source>
        <dbReference type="SAM" id="Phobius"/>
    </source>
</evidence>
<accession>A0ABR1JTD4</accession>
<sequence>MSLAEFESITFFIALGGFFLTCLLVNLFYKSSYYDETKRYRCWKFFIHFAASFLVNIVIATLLTVRFVREGLCIDFRKYAEDEDPPAVSESLRVGSIVILIFVWIFIPIMFAVAFIVLRNLQKISVDAMPMNSLELGQYRSAPHQTAHGEKWEDIPL</sequence>
<proteinExistence type="predicted"/>
<reference evidence="2 3" key="1">
    <citation type="submission" date="2024-01" db="EMBL/GenBank/DDBJ databases">
        <title>A draft genome for the cacao thread blight pathogen Marasmiellus scandens.</title>
        <authorList>
            <person name="Baruah I.K."/>
            <person name="Leung J."/>
            <person name="Bukari Y."/>
            <person name="Amoako-Attah I."/>
            <person name="Meinhardt L.W."/>
            <person name="Bailey B.A."/>
            <person name="Cohen S.P."/>
        </authorList>
    </citation>
    <scope>NUCLEOTIDE SEQUENCE [LARGE SCALE GENOMIC DNA]</scope>
    <source>
        <strain evidence="2 3">GH-19</strain>
    </source>
</reference>
<feature type="transmembrane region" description="Helical" evidence="1">
    <location>
        <begin position="6"/>
        <end position="29"/>
    </location>
</feature>
<keyword evidence="3" id="KW-1185">Reference proteome</keyword>
<feature type="transmembrane region" description="Helical" evidence="1">
    <location>
        <begin position="45"/>
        <end position="68"/>
    </location>
</feature>
<evidence type="ECO:0000313" key="3">
    <source>
        <dbReference type="Proteomes" id="UP001498398"/>
    </source>
</evidence>
<dbReference type="EMBL" id="JBANRG010000004">
    <property type="protein sequence ID" value="KAK7466930.1"/>
    <property type="molecule type" value="Genomic_DNA"/>
</dbReference>
<keyword evidence="1" id="KW-1133">Transmembrane helix</keyword>
<keyword evidence="1" id="KW-0812">Transmembrane</keyword>